<dbReference type="GO" id="GO:0046654">
    <property type="term" value="P:tetrahydrofolate biosynthetic process"/>
    <property type="evidence" value="ECO:0007669"/>
    <property type="project" value="UniProtKB-UniPathway"/>
</dbReference>
<dbReference type="InterPro" id="IPR001796">
    <property type="entry name" value="DHFR_dom"/>
</dbReference>
<dbReference type="InterPro" id="IPR012259">
    <property type="entry name" value="DHFR"/>
</dbReference>
<evidence type="ECO:0000313" key="9">
    <source>
        <dbReference type="EMBL" id="KAF1987960.1"/>
    </source>
</evidence>
<dbReference type="GO" id="GO:0004146">
    <property type="term" value="F:dihydrofolate reductase activity"/>
    <property type="evidence" value="ECO:0007669"/>
    <property type="project" value="UniProtKB-EC"/>
</dbReference>
<accession>A0A6G1H4L3</accession>
<evidence type="ECO:0000256" key="4">
    <source>
        <dbReference type="ARBA" id="ARBA00022563"/>
    </source>
</evidence>
<dbReference type="UniPathway" id="UPA00077">
    <property type="reaction ID" value="UER00158"/>
</dbReference>
<evidence type="ECO:0000256" key="1">
    <source>
        <dbReference type="ARBA" id="ARBA00004903"/>
    </source>
</evidence>
<comment type="similarity">
    <text evidence="7">Belongs to the dihydrofolate reductase family.</text>
</comment>
<dbReference type="CDD" id="cd00209">
    <property type="entry name" value="DHFR"/>
    <property type="match status" value="1"/>
</dbReference>
<dbReference type="PRINTS" id="PR00070">
    <property type="entry name" value="DHFR"/>
</dbReference>
<sequence>MEEVRVCIHHQTSENYLLPSPALTMTDTMAPSNLPLTLIVAATSKTFGIGKNGSLPWRLKAEMKYFARVTTRVPSTAASNARNAVIMGRKTWESIPPKFRPLKDRVNVVLSKSGNIDGIPAEHQDVLVVDSLEQAISTLSTQSEGVGRAFVIGGSTVYESALKLPQTRSILMTQIDAEFDCDTFFPVMLKDVLLDKLGWERRSKAELEAFIGEEVNEKEVEGDVEYKYCLFGRK</sequence>
<dbReference type="Gene3D" id="3.40.430.10">
    <property type="entry name" value="Dihydrofolate Reductase, subunit A"/>
    <property type="match status" value="1"/>
</dbReference>
<dbReference type="InterPro" id="IPR017925">
    <property type="entry name" value="DHFR_CS"/>
</dbReference>
<dbReference type="Pfam" id="PF00186">
    <property type="entry name" value="DHFR_1"/>
    <property type="match status" value="1"/>
</dbReference>
<comment type="pathway">
    <text evidence="1">Cofactor biosynthesis; tetrahydrofolate biosynthesis; 5,6,7,8-tetrahydrofolate from 7,8-dihydrofolate: step 1/1.</text>
</comment>
<feature type="domain" description="DHFR" evidence="8">
    <location>
        <begin position="35"/>
        <end position="233"/>
    </location>
</feature>
<dbReference type="PROSITE" id="PS00075">
    <property type="entry name" value="DHFR_1"/>
    <property type="match status" value="1"/>
</dbReference>
<dbReference type="Proteomes" id="UP000800041">
    <property type="component" value="Unassembled WGS sequence"/>
</dbReference>
<evidence type="ECO:0000313" key="10">
    <source>
        <dbReference type="Proteomes" id="UP000800041"/>
    </source>
</evidence>
<keyword evidence="4" id="KW-0554">One-carbon metabolism</keyword>
<gene>
    <name evidence="9" type="ORF">K402DRAFT_428524</name>
</gene>
<reference evidence="9" key="1">
    <citation type="journal article" date="2020" name="Stud. Mycol.">
        <title>101 Dothideomycetes genomes: a test case for predicting lifestyles and emergence of pathogens.</title>
        <authorList>
            <person name="Haridas S."/>
            <person name="Albert R."/>
            <person name="Binder M."/>
            <person name="Bloem J."/>
            <person name="Labutti K."/>
            <person name="Salamov A."/>
            <person name="Andreopoulos B."/>
            <person name="Baker S."/>
            <person name="Barry K."/>
            <person name="Bills G."/>
            <person name="Bluhm B."/>
            <person name="Cannon C."/>
            <person name="Castanera R."/>
            <person name="Culley D."/>
            <person name="Daum C."/>
            <person name="Ezra D."/>
            <person name="Gonzalez J."/>
            <person name="Henrissat B."/>
            <person name="Kuo A."/>
            <person name="Liang C."/>
            <person name="Lipzen A."/>
            <person name="Lutzoni F."/>
            <person name="Magnuson J."/>
            <person name="Mondo S."/>
            <person name="Nolan M."/>
            <person name="Ohm R."/>
            <person name="Pangilinan J."/>
            <person name="Park H.-J."/>
            <person name="Ramirez L."/>
            <person name="Alfaro M."/>
            <person name="Sun H."/>
            <person name="Tritt A."/>
            <person name="Yoshinaga Y."/>
            <person name="Zwiers L.-H."/>
            <person name="Turgeon B."/>
            <person name="Goodwin S."/>
            <person name="Spatafora J."/>
            <person name="Crous P."/>
            <person name="Grigoriev I."/>
        </authorList>
    </citation>
    <scope>NUCLEOTIDE SEQUENCE</scope>
    <source>
        <strain evidence="9">CBS 113979</strain>
    </source>
</reference>
<organism evidence="9 10">
    <name type="scientific">Aulographum hederae CBS 113979</name>
    <dbReference type="NCBI Taxonomy" id="1176131"/>
    <lineage>
        <taxon>Eukaryota</taxon>
        <taxon>Fungi</taxon>
        <taxon>Dikarya</taxon>
        <taxon>Ascomycota</taxon>
        <taxon>Pezizomycotina</taxon>
        <taxon>Dothideomycetes</taxon>
        <taxon>Pleosporomycetidae</taxon>
        <taxon>Aulographales</taxon>
        <taxon>Aulographaceae</taxon>
    </lineage>
</organism>
<dbReference type="GO" id="GO:0006730">
    <property type="term" value="P:one-carbon metabolic process"/>
    <property type="evidence" value="ECO:0007669"/>
    <property type="project" value="UniProtKB-KW"/>
</dbReference>
<dbReference type="EC" id="1.5.1.3" evidence="2"/>
<evidence type="ECO:0000256" key="3">
    <source>
        <dbReference type="ARBA" id="ARBA00018886"/>
    </source>
</evidence>
<dbReference type="EMBL" id="ML977150">
    <property type="protein sequence ID" value="KAF1987960.1"/>
    <property type="molecule type" value="Genomic_DNA"/>
</dbReference>
<dbReference type="GO" id="GO:0046655">
    <property type="term" value="P:folic acid metabolic process"/>
    <property type="evidence" value="ECO:0007669"/>
    <property type="project" value="TreeGrafter"/>
</dbReference>
<evidence type="ECO:0000256" key="7">
    <source>
        <dbReference type="RuleBase" id="RU004474"/>
    </source>
</evidence>
<protein>
    <recommendedName>
        <fullName evidence="3">Dihydrofolate reductase</fullName>
        <ecNumber evidence="2">1.5.1.3</ecNumber>
    </recommendedName>
</protein>
<keyword evidence="6" id="KW-0560">Oxidoreductase</keyword>
<keyword evidence="5" id="KW-0521">NADP</keyword>
<dbReference type="PANTHER" id="PTHR48069">
    <property type="entry name" value="DIHYDROFOLATE REDUCTASE"/>
    <property type="match status" value="1"/>
</dbReference>
<keyword evidence="10" id="KW-1185">Reference proteome</keyword>
<evidence type="ECO:0000256" key="6">
    <source>
        <dbReference type="ARBA" id="ARBA00023002"/>
    </source>
</evidence>
<dbReference type="PANTHER" id="PTHR48069:SF3">
    <property type="entry name" value="DIHYDROFOLATE REDUCTASE"/>
    <property type="match status" value="1"/>
</dbReference>
<dbReference type="GO" id="GO:0050661">
    <property type="term" value="F:NADP binding"/>
    <property type="evidence" value="ECO:0007669"/>
    <property type="project" value="InterPro"/>
</dbReference>
<evidence type="ECO:0000256" key="2">
    <source>
        <dbReference type="ARBA" id="ARBA00012856"/>
    </source>
</evidence>
<dbReference type="AlphaFoldDB" id="A0A6G1H4L3"/>
<evidence type="ECO:0000256" key="5">
    <source>
        <dbReference type="ARBA" id="ARBA00022857"/>
    </source>
</evidence>
<name>A0A6G1H4L3_9PEZI</name>
<dbReference type="OrthoDB" id="414698at2759"/>
<dbReference type="PROSITE" id="PS51330">
    <property type="entry name" value="DHFR_2"/>
    <property type="match status" value="1"/>
</dbReference>
<evidence type="ECO:0000259" key="8">
    <source>
        <dbReference type="PROSITE" id="PS51330"/>
    </source>
</evidence>
<dbReference type="GO" id="GO:0005739">
    <property type="term" value="C:mitochondrion"/>
    <property type="evidence" value="ECO:0007669"/>
    <property type="project" value="TreeGrafter"/>
</dbReference>
<dbReference type="InterPro" id="IPR024072">
    <property type="entry name" value="DHFR-like_dom_sf"/>
</dbReference>
<dbReference type="GO" id="GO:0046452">
    <property type="term" value="P:dihydrofolate metabolic process"/>
    <property type="evidence" value="ECO:0007669"/>
    <property type="project" value="TreeGrafter"/>
</dbReference>
<dbReference type="SUPFAM" id="SSF53597">
    <property type="entry name" value="Dihydrofolate reductase-like"/>
    <property type="match status" value="1"/>
</dbReference>
<proteinExistence type="inferred from homology"/>